<evidence type="ECO:0000256" key="5">
    <source>
        <dbReference type="ARBA" id="ARBA00023136"/>
    </source>
</evidence>
<name>A0A2G5BK42_COERN</name>
<keyword evidence="8" id="KW-1185">Reference proteome</keyword>
<dbReference type="GO" id="GO:0012505">
    <property type="term" value="C:endomembrane system"/>
    <property type="evidence" value="ECO:0007669"/>
    <property type="project" value="UniProtKB-SubCell"/>
</dbReference>
<evidence type="ECO:0000256" key="2">
    <source>
        <dbReference type="ARBA" id="ARBA00006109"/>
    </source>
</evidence>
<evidence type="ECO:0000256" key="3">
    <source>
        <dbReference type="ARBA" id="ARBA00022692"/>
    </source>
</evidence>
<comment type="similarity">
    <text evidence="2">Belongs to the membrane magnesium transporter (TC 1.A.67) family.</text>
</comment>
<evidence type="ECO:0000313" key="7">
    <source>
        <dbReference type="EMBL" id="PIA19361.1"/>
    </source>
</evidence>
<evidence type="ECO:0000313" key="8">
    <source>
        <dbReference type="Proteomes" id="UP000242474"/>
    </source>
</evidence>
<dbReference type="STRING" id="763665.A0A2G5BK42"/>
<keyword evidence="5 6" id="KW-0472">Membrane</keyword>
<feature type="transmembrane region" description="Helical" evidence="6">
    <location>
        <begin position="41"/>
        <end position="65"/>
    </location>
</feature>
<organism evidence="7 8">
    <name type="scientific">Coemansia reversa (strain ATCC 12441 / NRRL 1564)</name>
    <dbReference type="NCBI Taxonomy" id="763665"/>
    <lineage>
        <taxon>Eukaryota</taxon>
        <taxon>Fungi</taxon>
        <taxon>Fungi incertae sedis</taxon>
        <taxon>Zoopagomycota</taxon>
        <taxon>Kickxellomycotina</taxon>
        <taxon>Kickxellomycetes</taxon>
        <taxon>Kickxellales</taxon>
        <taxon>Kickxellaceae</taxon>
        <taxon>Coemansia</taxon>
    </lineage>
</organism>
<dbReference type="AlphaFoldDB" id="A0A2G5BK42"/>
<evidence type="ECO:0000256" key="4">
    <source>
        <dbReference type="ARBA" id="ARBA00022989"/>
    </source>
</evidence>
<evidence type="ECO:0008006" key="9">
    <source>
        <dbReference type="Google" id="ProtNLM"/>
    </source>
</evidence>
<keyword evidence="3 6" id="KW-0812">Transmembrane</keyword>
<accession>A0A2G5BK42</accession>
<evidence type="ECO:0000256" key="1">
    <source>
        <dbReference type="ARBA" id="ARBA00004127"/>
    </source>
</evidence>
<sequence length="118" mass="13013">MSTARGVAVAAFLAMLHSGFSAREYLRYSKSIGRQDPTLPIEIVLECLISLVIMTVAVVVGVGILRPVSYEAEMKRYSIDGIYSRPSFQVFNHRGRFLRPIADHPAMAEQAVKDKAAS</sequence>
<evidence type="ECO:0000256" key="6">
    <source>
        <dbReference type="SAM" id="Phobius"/>
    </source>
</evidence>
<dbReference type="InterPro" id="IPR018937">
    <property type="entry name" value="MMgT"/>
</dbReference>
<dbReference type="Pfam" id="PF10270">
    <property type="entry name" value="MMgT"/>
    <property type="match status" value="1"/>
</dbReference>
<reference evidence="7 8" key="1">
    <citation type="journal article" date="2015" name="Genome Biol. Evol.">
        <title>Phylogenomic analyses indicate that early fungi evolved digesting cell walls of algal ancestors of land plants.</title>
        <authorList>
            <person name="Chang Y."/>
            <person name="Wang S."/>
            <person name="Sekimoto S."/>
            <person name="Aerts A.L."/>
            <person name="Choi C."/>
            <person name="Clum A."/>
            <person name="LaButti K.M."/>
            <person name="Lindquist E.A."/>
            <person name="Yee Ngan C."/>
            <person name="Ohm R.A."/>
            <person name="Salamov A.A."/>
            <person name="Grigoriev I.V."/>
            <person name="Spatafora J.W."/>
            <person name="Berbee M.L."/>
        </authorList>
    </citation>
    <scope>NUCLEOTIDE SEQUENCE [LARGE SCALE GENOMIC DNA]</scope>
    <source>
        <strain evidence="7 8">NRRL 1564</strain>
    </source>
</reference>
<dbReference type="OrthoDB" id="44756at2759"/>
<dbReference type="Proteomes" id="UP000242474">
    <property type="component" value="Unassembled WGS sequence"/>
</dbReference>
<proteinExistence type="inferred from homology"/>
<gene>
    <name evidence="7" type="ORF">COEREDRAFT_37686</name>
</gene>
<comment type="subcellular location">
    <subcellularLocation>
        <location evidence="1">Endomembrane system</location>
        <topology evidence="1">Multi-pass membrane protein</topology>
    </subcellularLocation>
</comment>
<keyword evidence="4 6" id="KW-1133">Transmembrane helix</keyword>
<protein>
    <recommendedName>
        <fullName evidence="9">Membrane magnesium transporter</fullName>
    </recommendedName>
</protein>
<dbReference type="EMBL" id="KZ303487">
    <property type="protein sequence ID" value="PIA19361.1"/>
    <property type="molecule type" value="Genomic_DNA"/>
</dbReference>